<name>A0A5F8AIX9_MACMU</name>
<keyword evidence="2" id="KW-1185">Reference proteome</keyword>
<accession>A0A5F8AIX9</accession>
<evidence type="ECO:0000313" key="2">
    <source>
        <dbReference type="Proteomes" id="UP000006718"/>
    </source>
</evidence>
<reference evidence="2" key="1">
    <citation type="journal article" date="2007" name="Science">
        <title>Evolutionary and biomedical insights from the rhesus macaque genome.</title>
        <authorList>
            <person name="Gibbs R.A."/>
            <person name="Rogers J."/>
            <person name="Katze M.G."/>
            <person name="Bumgarner R."/>
            <person name="Weinstock G.M."/>
            <person name="Mardis E.R."/>
            <person name="Remington K.A."/>
            <person name="Strausberg R.L."/>
            <person name="Venter J.C."/>
            <person name="Wilson R.K."/>
            <person name="Batzer M.A."/>
            <person name="Bustamante C.D."/>
            <person name="Eichler E.E."/>
            <person name="Hahn M.W."/>
            <person name="Hardison R.C."/>
            <person name="Makova K.D."/>
            <person name="Miller W."/>
            <person name="Milosavljevic A."/>
            <person name="Palermo R.E."/>
            <person name="Siepel A."/>
            <person name="Sikela J.M."/>
            <person name="Attaway T."/>
            <person name="Bell S."/>
            <person name="Bernard K.E."/>
            <person name="Buhay C.J."/>
            <person name="Chandrabose M.N."/>
            <person name="Dao M."/>
            <person name="Davis C."/>
            <person name="Delehaunty K.D."/>
            <person name="Ding Y."/>
            <person name="Dinh H.H."/>
            <person name="Dugan-Rocha S."/>
            <person name="Fulton L.A."/>
            <person name="Gabisi R.A."/>
            <person name="Garner T.T."/>
            <person name="Godfrey J."/>
            <person name="Hawes A.C."/>
            <person name="Hernandez J."/>
            <person name="Hines S."/>
            <person name="Holder M."/>
            <person name="Hume J."/>
            <person name="Jhangiani S.N."/>
            <person name="Joshi V."/>
            <person name="Khan Z.M."/>
            <person name="Kirkness E.F."/>
            <person name="Cree A."/>
            <person name="Fowler R.G."/>
            <person name="Lee S."/>
            <person name="Lewis L.R."/>
            <person name="Li Z."/>
            <person name="Liu Y.-S."/>
            <person name="Moore S.M."/>
            <person name="Muzny D."/>
            <person name="Nazareth L.V."/>
            <person name="Ngo D.N."/>
            <person name="Okwuonu G.O."/>
            <person name="Pai G."/>
            <person name="Parker D."/>
            <person name="Paul H.A."/>
            <person name="Pfannkoch C."/>
            <person name="Pohl C.S."/>
            <person name="Rogers Y.-H.C."/>
            <person name="Ruiz S.J."/>
            <person name="Sabo A."/>
            <person name="Santibanez J."/>
            <person name="Schneider B.W."/>
            <person name="Smith S.M."/>
            <person name="Sodergren E."/>
            <person name="Svatek A.F."/>
            <person name="Utterback T.R."/>
            <person name="Vattathil S."/>
            <person name="Warren W."/>
            <person name="White C.S."/>
            <person name="Chinwalla A.T."/>
            <person name="Feng Y."/>
            <person name="Halpern A.L."/>
            <person name="Hillier L.W."/>
            <person name="Huang X."/>
            <person name="Minx P."/>
            <person name="Nelson J.O."/>
            <person name="Pepin K.H."/>
            <person name="Qin X."/>
            <person name="Sutton G.G."/>
            <person name="Venter E."/>
            <person name="Walenz B.P."/>
            <person name="Wallis J.W."/>
            <person name="Worley K.C."/>
            <person name="Yang S.-P."/>
            <person name="Jones S.M."/>
            <person name="Marra M.A."/>
            <person name="Rocchi M."/>
            <person name="Schein J.E."/>
            <person name="Baertsch R."/>
            <person name="Clarke L."/>
            <person name="Csuros M."/>
            <person name="Glasscock J."/>
            <person name="Harris R.A."/>
            <person name="Havlak P."/>
            <person name="Jackson A.R."/>
            <person name="Jiang H."/>
            <person name="Liu Y."/>
            <person name="Messina D.N."/>
            <person name="Shen Y."/>
            <person name="Song H.X.-Z."/>
            <person name="Wylie T."/>
            <person name="Zhang L."/>
            <person name="Birney E."/>
            <person name="Han K."/>
            <person name="Konkel M.K."/>
            <person name="Lee J."/>
            <person name="Smit A.F.A."/>
            <person name="Ullmer B."/>
            <person name="Wang H."/>
            <person name="Xing J."/>
            <person name="Burhans R."/>
            <person name="Cheng Z."/>
            <person name="Karro J.E."/>
            <person name="Ma J."/>
            <person name="Raney B."/>
            <person name="She X."/>
            <person name="Cox M.J."/>
            <person name="Demuth J.P."/>
            <person name="Dumas L.J."/>
            <person name="Han S.-G."/>
            <person name="Hopkins J."/>
            <person name="Karimpour-Fard A."/>
            <person name="Kim Y.H."/>
            <person name="Pollack J.R."/>
            <person name="Vinar T."/>
            <person name="Addo-Quaye C."/>
            <person name="Degenhardt J."/>
            <person name="Denby A."/>
            <person name="Hubisz M.J."/>
            <person name="Indap A."/>
            <person name="Kosiol C."/>
            <person name="Lahn B.T."/>
            <person name="Lawson H.A."/>
            <person name="Marklein A."/>
            <person name="Nielsen R."/>
            <person name="Vallender E.J."/>
            <person name="Clark A.G."/>
            <person name="Ferguson B."/>
            <person name="Hernandez R.D."/>
            <person name="Hirani K."/>
            <person name="Kehrer-Sawatzki H."/>
            <person name="Kolb J."/>
            <person name="Patil S."/>
            <person name="Pu L.-L."/>
            <person name="Ren Y."/>
            <person name="Smith D.G."/>
            <person name="Wheeler D.A."/>
            <person name="Schenck I."/>
            <person name="Ball E.V."/>
            <person name="Chen R."/>
            <person name="Cooper D.N."/>
            <person name="Giardine B."/>
            <person name="Hsu F."/>
            <person name="Kent W.J."/>
            <person name="Lesk A."/>
            <person name="Nelson D.L."/>
            <person name="O'brien W.E."/>
            <person name="Pruefer K."/>
            <person name="Stenson P.D."/>
            <person name="Wallace J.C."/>
            <person name="Ke H."/>
            <person name="Liu X.-M."/>
            <person name="Wang P."/>
            <person name="Xiang A.P."/>
            <person name="Yang F."/>
            <person name="Barber G.P."/>
            <person name="Haussler D."/>
            <person name="Karolchik D."/>
            <person name="Kern A.D."/>
            <person name="Kuhn R.M."/>
            <person name="Smith K.E."/>
            <person name="Zwieg A.S."/>
        </authorList>
    </citation>
    <scope>NUCLEOTIDE SEQUENCE [LARGE SCALE GENOMIC DNA]</scope>
    <source>
        <strain evidence="2">17573</strain>
    </source>
</reference>
<dbReference type="PANTHER" id="PTHR12138:SF133">
    <property type="entry name" value="SECRETED PROTEIN"/>
    <property type="match status" value="1"/>
</dbReference>
<protein>
    <submittedName>
        <fullName evidence="1">Uncharacterized protein</fullName>
    </submittedName>
</protein>
<reference evidence="1" key="2">
    <citation type="submission" date="2019-01" db="EMBL/GenBank/DDBJ databases">
        <authorList>
            <person name="Graves T."/>
            <person name="Eichler E.E."/>
            <person name="Wilson R.K."/>
        </authorList>
    </citation>
    <scope>NUCLEOTIDE SEQUENCE [LARGE SCALE GENOMIC DNA]</scope>
    <source>
        <strain evidence="1">17573</strain>
    </source>
</reference>
<dbReference type="PANTHER" id="PTHR12138">
    <property type="entry name" value="PRIMATE-EXPANDED PROTEIN FAMILY"/>
    <property type="match status" value="1"/>
</dbReference>
<dbReference type="PRINTS" id="PR02045">
    <property type="entry name" value="F138DOMAIN"/>
</dbReference>
<reference evidence="1" key="3">
    <citation type="submission" date="2025-08" db="UniProtKB">
        <authorList>
            <consortium name="Ensembl"/>
        </authorList>
    </citation>
    <scope>IDENTIFICATION</scope>
    <source>
        <strain evidence="1">17573</strain>
    </source>
</reference>
<dbReference type="Proteomes" id="UP000006718">
    <property type="component" value="Chromosome 17"/>
</dbReference>
<dbReference type="InParanoid" id="A0A5F8AIX9"/>
<evidence type="ECO:0000313" key="1">
    <source>
        <dbReference type="Ensembl" id="ENSMMUP00000077803.1"/>
    </source>
</evidence>
<proteinExistence type="predicted"/>
<sequence length="94" mass="10073">MARSQLTTTSASRIQAILLPQPPEITGTCHHTQLMFLFLVETAFHHAGQAGLELLTSGDPPASASQSAEITGVSYCARPVLTIFFTLSPIIILH</sequence>
<dbReference type="Ensembl" id="ENSMMUT00000091059.1">
    <property type="protein sequence ID" value="ENSMMUP00000077803.1"/>
    <property type="gene ID" value="ENSMMUG00000057852.1"/>
</dbReference>
<dbReference type="Bgee" id="ENSMMUG00000057852">
    <property type="expression patterns" value="Expressed in cerebellum and 2 other cell types or tissues"/>
</dbReference>
<dbReference type="AlphaFoldDB" id="A0A5F8AIX9"/>
<reference evidence="1" key="4">
    <citation type="submission" date="2025-09" db="UniProtKB">
        <authorList>
            <consortium name="Ensembl"/>
        </authorList>
    </citation>
    <scope>IDENTIFICATION</scope>
    <source>
        <strain evidence="1">17573</strain>
    </source>
</reference>
<dbReference type="VEuPathDB" id="HostDB:ENSMMUG00000057852"/>
<organism evidence="1 2">
    <name type="scientific">Macaca mulatta</name>
    <name type="common">Rhesus macaque</name>
    <dbReference type="NCBI Taxonomy" id="9544"/>
    <lineage>
        <taxon>Eukaryota</taxon>
        <taxon>Metazoa</taxon>
        <taxon>Chordata</taxon>
        <taxon>Craniata</taxon>
        <taxon>Vertebrata</taxon>
        <taxon>Euteleostomi</taxon>
        <taxon>Mammalia</taxon>
        <taxon>Eutheria</taxon>
        <taxon>Euarchontoglires</taxon>
        <taxon>Primates</taxon>
        <taxon>Haplorrhini</taxon>
        <taxon>Catarrhini</taxon>
        <taxon>Cercopithecidae</taxon>
        <taxon>Cercopithecinae</taxon>
        <taxon>Macaca</taxon>
    </lineage>
</organism>
<dbReference type="GeneTree" id="ENSGT01120000271815"/>